<organism evidence="2 3">
    <name type="scientific">Novipirellula artificiosorum</name>
    <dbReference type="NCBI Taxonomy" id="2528016"/>
    <lineage>
        <taxon>Bacteria</taxon>
        <taxon>Pseudomonadati</taxon>
        <taxon>Planctomycetota</taxon>
        <taxon>Planctomycetia</taxon>
        <taxon>Pirellulales</taxon>
        <taxon>Pirellulaceae</taxon>
        <taxon>Novipirellula</taxon>
    </lineage>
</organism>
<evidence type="ECO:0000256" key="1">
    <source>
        <dbReference type="SAM" id="Phobius"/>
    </source>
</evidence>
<reference evidence="2 3" key="1">
    <citation type="submission" date="2019-02" db="EMBL/GenBank/DDBJ databases">
        <title>Deep-cultivation of Planctomycetes and their phenomic and genomic characterization uncovers novel biology.</title>
        <authorList>
            <person name="Wiegand S."/>
            <person name="Jogler M."/>
            <person name="Boedeker C."/>
            <person name="Pinto D."/>
            <person name="Vollmers J."/>
            <person name="Rivas-Marin E."/>
            <person name="Kohn T."/>
            <person name="Peeters S.H."/>
            <person name="Heuer A."/>
            <person name="Rast P."/>
            <person name="Oberbeckmann S."/>
            <person name="Bunk B."/>
            <person name="Jeske O."/>
            <person name="Meyerdierks A."/>
            <person name="Storesund J.E."/>
            <person name="Kallscheuer N."/>
            <person name="Luecker S."/>
            <person name="Lage O.M."/>
            <person name="Pohl T."/>
            <person name="Merkel B.J."/>
            <person name="Hornburger P."/>
            <person name="Mueller R.-W."/>
            <person name="Bruemmer F."/>
            <person name="Labrenz M."/>
            <person name="Spormann A.M."/>
            <person name="Op Den Camp H."/>
            <person name="Overmann J."/>
            <person name="Amann R."/>
            <person name="Jetten M.S.M."/>
            <person name="Mascher T."/>
            <person name="Medema M.H."/>
            <person name="Devos D.P."/>
            <person name="Kaster A.-K."/>
            <person name="Ovreas L."/>
            <person name="Rohde M."/>
            <person name="Galperin M.Y."/>
            <person name="Jogler C."/>
        </authorList>
    </citation>
    <scope>NUCLEOTIDE SEQUENCE [LARGE SCALE GENOMIC DNA]</scope>
    <source>
        <strain evidence="2 3">Poly41</strain>
    </source>
</reference>
<accession>A0A5C6E0Y1</accession>
<sequence length="72" mass="7649">MMNKTQKQRVIAINAAVLAAGMLASFVLPLIVESLIDGRGAFLRALTHIFPLVCAMAFSCSLMGKAIPESAE</sequence>
<gene>
    <name evidence="2" type="ORF">Poly41_06720</name>
</gene>
<proteinExistence type="predicted"/>
<dbReference type="AlphaFoldDB" id="A0A5C6E0Y1"/>
<dbReference type="Proteomes" id="UP000319143">
    <property type="component" value="Unassembled WGS sequence"/>
</dbReference>
<keyword evidence="1" id="KW-1133">Transmembrane helix</keyword>
<keyword evidence="3" id="KW-1185">Reference proteome</keyword>
<keyword evidence="1" id="KW-0812">Transmembrane</keyword>
<dbReference type="EMBL" id="SJPV01000001">
    <property type="protein sequence ID" value="TWU42375.1"/>
    <property type="molecule type" value="Genomic_DNA"/>
</dbReference>
<feature type="transmembrane region" description="Helical" evidence="1">
    <location>
        <begin position="12"/>
        <end position="36"/>
    </location>
</feature>
<dbReference type="RefSeq" id="WP_146524454.1">
    <property type="nucleotide sequence ID" value="NZ_SJPV01000001.1"/>
</dbReference>
<evidence type="ECO:0000313" key="2">
    <source>
        <dbReference type="EMBL" id="TWU42375.1"/>
    </source>
</evidence>
<evidence type="ECO:0000313" key="3">
    <source>
        <dbReference type="Proteomes" id="UP000319143"/>
    </source>
</evidence>
<name>A0A5C6E0Y1_9BACT</name>
<feature type="transmembrane region" description="Helical" evidence="1">
    <location>
        <begin position="42"/>
        <end position="64"/>
    </location>
</feature>
<keyword evidence="1" id="KW-0472">Membrane</keyword>
<comment type="caution">
    <text evidence="2">The sequence shown here is derived from an EMBL/GenBank/DDBJ whole genome shotgun (WGS) entry which is preliminary data.</text>
</comment>
<protein>
    <submittedName>
        <fullName evidence="2">Uncharacterized protein</fullName>
    </submittedName>
</protein>